<keyword evidence="8 9" id="KW-0503">Monooxygenase</keyword>
<comment type="similarity">
    <text evidence="2 9">Belongs to the cytochrome P450 family.</text>
</comment>
<keyword evidence="5 9" id="KW-0479">Metal-binding</keyword>
<reference evidence="12 13" key="2">
    <citation type="submission" date="2016-10" db="EMBL/GenBank/DDBJ databases">
        <authorList>
            <person name="Varghese N."/>
            <person name="Submissions S."/>
        </authorList>
    </citation>
    <scope>NUCLEOTIDE SEQUENCE [LARGE SCALE GENOMIC DNA]</scope>
    <source>
        <strain evidence="13">ATCC 20501</strain>
        <strain evidence="11 12">CGMCC 4.3529</strain>
    </source>
</reference>
<dbReference type="GO" id="GO:0020037">
    <property type="term" value="F:heme binding"/>
    <property type="evidence" value="ECO:0007669"/>
    <property type="project" value="InterPro"/>
</dbReference>
<dbReference type="InterPro" id="IPR002397">
    <property type="entry name" value="Cyt_P450_B"/>
</dbReference>
<evidence type="ECO:0000256" key="8">
    <source>
        <dbReference type="ARBA" id="ARBA00023033"/>
    </source>
</evidence>
<sequence length="406" mass="44807">MPLPNPYVLDPDATDVHGEATALRERGPATPVELPGRVTAWAVTDPDLLRRLLTDPRVSKDPRQHWPAWIAGEIPPDWPLVSWVAVENMFTAYGPEHRRLRSLVSGAFTMRRIAALRPEIESIVAELLDDLAADAGGPPVDLRERYAYSLPIDVICRLVGFPDDGSRAQLRRIVDTVFDTTAEPGVAAAGMLEAHQLFGELVEAKRREPGDDLASAMLAVRDENDSRLSEAELTGTIFLLLGAGHETTVNLLDHAITALLTHRDQLDRVLAGQNSWHDVIEETLRWQPPVSNLPLRYAVEDIKLDGLTIRRGEPILAAYAAAGRDPRHPEADRFDITRENKEHLSFGHGVHFCLGAPLARLEAEIALPGLFARFPDMSLAVPVTELRPMGSLMSNGHRELPVHLTP</sequence>
<dbReference type="Proteomes" id="UP000236729">
    <property type="component" value="Unassembled WGS sequence"/>
</dbReference>
<keyword evidence="7 9" id="KW-0408">Iron</keyword>
<proteinExistence type="inferred from homology"/>
<evidence type="ECO:0000256" key="3">
    <source>
        <dbReference type="ARBA" id="ARBA00022490"/>
    </source>
</evidence>
<evidence type="ECO:0000313" key="13">
    <source>
        <dbReference type="Proteomes" id="UP000236729"/>
    </source>
</evidence>
<dbReference type="Gene3D" id="1.10.630.10">
    <property type="entry name" value="Cytochrome P450"/>
    <property type="match status" value="1"/>
</dbReference>
<organism evidence="10 13">
    <name type="scientific">Saccharopolyspora kobensis</name>
    <dbReference type="NCBI Taxonomy" id="146035"/>
    <lineage>
        <taxon>Bacteria</taxon>
        <taxon>Bacillati</taxon>
        <taxon>Actinomycetota</taxon>
        <taxon>Actinomycetes</taxon>
        <taxon>Pseudonocardiales</taxon>
        <taxon>Pseudonocardiaceae</taxon>
        <taxon>Saccharopolyspora</taxon>
    </lineage>
</organism>
<evidence type="ECO:0000313" key="10">
    <source>
        <dbReference type="EMBL" id="SEG62123.1"/>
    </source>
</evidence>
<keyword evidence="6 9" id="KW-0560">Oxidoreductase</keyword>
<name>A0A1H6BN54_9PSEU</name>
<dbReference type="PRINTS" id="PR00359">
    <property type="entry name" value="BP450"/>
</dbReference>
<evidence type="ECO:0000256" key="4">
    <source>
        <dbReference type="ARBA" id="ARBA00022617"/>
    </source>
</evidence>
<dbReference type="InterPro" id="IPR001128">
    <property type="entry name" value="Cyt_P450"/>
</dbReference>
<evidence type="ECO:0000256" key="6">
    <source>
        <dbReference type="ARBA" id="ARBA00023002"/>
    </source>
</evidence>
<evidence type="ECO:0000256" key="2">
    <source>
        <dbReference type="ARBA" id="ARBA00010617"/>
    </source>
</evidence>
<evidence type="ECO:0000256" key="1">
    <source>
        <dbReference type="ARBA" id="ARBA00004496"/>
    </source>
</evidence>
<dbReference type="PANTHER" id="PTHR46696">
    <property type="entry name" value="P450, PUTATIVE (EUROFUNG)-RELATED"/>
    <property type="match status" value="1"/>
</dbReference>
<dbReference type="GO" id="GO:0004497">
    <property type="term" value="F:monooxygenase activity"/>
    <property type="evidence" value="ECO:0007669"/>
    <property type="project" value="UniProtKB-KW"/>
</dbReference>
<dbReference type="SUPFAM" id="SSF48264">
    <property type="entry name" value="Cytochrome P450"/>
    <property type="match status" value="1"/>
</dbReference>
<evidence type="ECO:0000256" key="9">
    <source>
        <dbReference type="RuleBase" id="RU000461"/>
    </source>
</evidence>
<dbReference type="Pfam" id="PF00067">
    <property type="entry name" value="p450"/>
    <property type="match status" value="2"/>
</dbReference>
<accession>A0A1H6BN54</accession>
<accession>A0A1I2DX03</accession>
<keyword evidence="4 9" id="KW-0349">Heme</keyword>
<dbReference type="RefSeq" id="WP_093357494.1">
    <property type="nucleotide sequence ID" value="NZ_FNVB01000004.1"/>
</dbReference>
<dbReference type="PROSITE" id="PS00086">
    <property type="entry name" value="CYTOCHROME_P450"/>
    <property type="match status" value="1"/>
</dbReference>
<dbReference type="AlphaFoldDB" id="A0A1H6BN54"/>
<evidence type="ECO:0000313" key="11">
    <source>
        <dbReference type="EMBL" id="SFE85155.1"/>
    </source>
</evidence>
<reference evidence="10" key="1">
    <citation type="submission" date="2016-10" db="EMBL/GenBank/DDBJ databases">
        <authorList>
            <person name="de Groot N.N."/>
        </authorList>
    </citation>
    <scope>NUCLEOTIDE SEQUENCE [LARGE SCALE GENOMIC DNA]</scope>
    <source>
        <strain evidence="10">ATCC 20501</strain>
    </source>
</reference>
<dbReference type="EMBL" id="FOME01000015">
    <property type="protein sequence ID" value="SFE85155.1"/>
    <property type="molecule type" value="Genomic_DNA"/>
</dbReference>
<dbReference type="SMR" id="A0A1H6BN54"/>
<dbReference type="InterPro" id="IPR036396">
    <property type="entry name" value="Cyt_P450_sf"/>
</dbReference>
<comment type="subcellular location">
    <subcellularLocation>
        <location evidence="1">Cytoplasm</location>
    </subcellularLocation>
</comment>
<dbReference type="GO" id="GO:0005737">
    <property type="term" value="C:cytoplasm"/>
    <property type="evidence" value="ECO:0007669"/>
    <property type="project" value="UniProtKB-SubCell"/>
</dbReference>
<dbReference type="PRINTS" id="PR00385">
    <property type="entry name" value="P450"/>
</dbReference>
<evidence type="ECO:0000256" key="7">
    <source>
        <dbReference type="ARBA" id="ARBA00023004"/>
    </source>
</evidence>
<dbReference type="FunFam" id="1.10.630.10:FF:000018">
    <property type="entry name" value="Cytochrome P450 monooxygenase"/>
    <property type="match status" value="1"/>
</dbReference>
<gene>
    <name evidence="10" type="ORF">SAMN02982929_02723</name>
    <name evidence="11" type="ORF">SAMN05216506_11542</name>
</gene>
<dbReference type="GO" id="GO:0005506">
    <property type="term" value="F:iron ion binding"/>
    <property type="evidence" value="ECO:0007669"/>
    <property type="project" value="InterPro"/>
</dbReference>
<dbReference type="EMBL" id="FNVB01000004">
    <property type="protein sequence ID" value="SEG62123.1"/>
    <property type="molecule type" value="Genomic_DNA"/>
</dbReference>
<dbReference type="GO" id="GO:0016705">
    <property type="term" value="F:oxidoreductase activity, acting on paired donors, with incorporation or reduction of molecular oxygen"/>
    <property type="evidence" value="ECO:0007669"/>
    <property type="project" value="InterPro"/>
</dbReference>
<dbReference type="CDD" id="cd11029">
    <property type="entry name" value="CYP107-like"/>
    <property type="match status" value="1"/>
</dbReference>
<dbReference type="Proteomes" id="UP000199690">
    <property type="component" value="Unassembled WGS sequence"/>
</dbReference>
<keyword evidence="12" id="KW-1185">Reference proteome</keyword>
<evidence type="ECO:0000256" key="5">
    <source>
        <dbReference type="ARBA" id="ARBA00022723"/>
    </source>
</evidence>
<protein>
    <submittedName>
        <fullName evidence="10">Cytochrome P450</fullName>
    </submittedName>
</protein>
<dbReference type="PANTHER" id="PTHR46696:SF1">
    <property type="entry name" value="CYTOCHROME P450 YJIB-RELATED"/>
    <property type="match status" value="1"/>
</dbReference>
<dbReference type="InterPro" id="IPR017972">
    <property type="entry name" value="Cyt_P450_CS"/>
</dbReference>
<evidence type="ECO:0000313" key="12">
    <source>
        <dbReference type="Proteomes" id="UP000199690"/>
    </source>
</evidence>
<keyword evidence="3" id="KW-0963">Cytoplasm</keyword>